<evidence type="ECO:0000259" key="4">
    <source>
        <dbReference type="Pfam" id="PF13458"/>
    </source>
</evidence>
<keyword evidence="6" id="KW-1185">Reference proteome</keyword>
<sequence>MRKRGGVVLALALGAAAALASTAGAGSAQVARSQALSCNGTLKIALMAPLTGDAGFLGNEQLSWTKYAVKTLAPKFGLKIKLLAGDTQLDPQIAASLAQKYVADKGVVAVIGPSTSGAVAATSQTLFQAGLAHISPSATRTSLTKGTSRQATPGFFRVIADDGIQGPGDARFMIEKLKVKKVVLIDAQEPYSVGLADATQAYLKSKGVTTIRESVSINQSDFSSIVTKVPNDTDIVFAPFQQPPKAQTLAQQLLEQGKKAKVFGGDGTADADKFNVPGSYVSNFAAPISNFAYNKAIIDGWKKDNPGQSLGVFGPPAYGAVQVALNAIRLACNQGKGQLKDRRDVIRNVKRIRVKNWILGGDFRFSTKTNDPLNGAFYIFQVQPDKTYKLVG</sequence>
<evidence type="ECO:0000256" key="2">
    <source>
        <dbReference type="ARBA" id="ARBA00022729"/>
    </source>
</evidence>
<dbReference type="SUPFAM" id="SSF53822">
    <property type="entry name" value="Periplasmic binding protein-like I"/>
    <property type="match status" value="1"/>
</dbReference>
<feature type="chain" id="PRO_5039709082" evidence="3">
    <location>
        <begin position="21"/>
        <end position="392"/>
    </location>
</feature>
<evidence type="ECO:0000256" key="1">
    <source>
        <dbReference type="ARBA" id="ARBA00010062"/>
    </source>
</evidence>
<feature type="domain" description="Leucine-binding protein" evidence="4">
    <location>
        <begin position="41"/>
        <end position="385"/>
    </location>
</feature>
<dbReference type="RefSeq" id="WP_114796413.1">
    <property type="nucleotide sequence ID" value="NZ_QQZY01000004.1"/>
</dbReference>
<dbReference type="CDD" id="cd06342">
    <property type="entry name" value="PBP1_ABC_LIVBP-like"/>
    <property type="match status" value="1"/>
</dbReference>
<evidence type="ECO:0000256" key="3">
    <source>
        <dbReference type="SAM" id="SignalP"/>
    </source>
</evidence>
<protein>
    <submittedName>
        <fullName evidence="5">ABC-type branched-chain amino acid transport systems periplasmic component</fullName>
    </submittedName>
</protein>
<comment type="similarity">
    <text evidence="1">Belongs to the leucine-binding protein family.</text>
</comment>
<reference evidence="5 6" key="1">
    <citation type="submission" date="2018-07" db="EMBL/GenBank/DDBJ databases">
        <title>High-quality-draft genome sequence of Gaiella occulta.</title>
        <authorList>
            <person name="Severino R."/>
            <person name="Froufe H.J.C."/>
            <person name="Rainey F.A."/>
            <person name="Barroso C."/>
            <person name="Albuquerque L."/>
            <person name="Lobo-Da-Cunha A."/>
            <person name="Da Costa M.S."/>
            <person name="Egas C."/>
        </authorList>
    </citation>
    <scope>NUCLEOTIDE SEQUENCE [LARGE SCALE GENOMIC DNA]</scope>
    <source>
        <strain evidence="5 6">F2-233</strain>
    </source>
</reference>
<keyword evidence="2 3" id="KW-0732">Signal</keyword>
<comment type="caution">
    <text evidence="5">The sequence shown here is derived from an EMBL/GenBank/DDBJ whole genome shotgun (WGS) entry which is preliminary data.</text>
</comment>
<dbReference type="AlphaFoldDB" id="A0A7M2YXG5"/>
<dbReference type="Proteomes" id="UP000254134">
    <property type="component" value="Unassembled WGS sequence"/>
</dbReference>
<dbReference type="OrthoDB" id="9772589at2"/>
<organism evidence="5 6">
    <name type="scientific">Gaiella occulta</name>
    <dbReference type="NCBI Taxonomy" id="1002870"/>
    <lineage>
        <taxon>Bacteria</taxon>
        <taxon>Bacillati</taxon>
        <taxon>Actinomycetota</taxon>
        <taxon>Thermoleophilia</taxon>
        <taxon>Gaiellales</taxon>
        <taxon>Gaiellaceae</taxon>
        <taxon>Gaiella</taxon>
    </lineage>
</organism>
<dbReference type="Gene3D" id="3.40.50.2300">
    <property type="match status" value="2"/>
</dbReference>
<gene>
    <name evidence="5" type="ORF">Gocc_1996</name>
</gene>
<dbReference type="PANTHER" id="PTHR47151:SF2">
    <property type="entry name" value="AMINO ACID BINDING PROTEIN"/>
    <property type="match status" value="1"/>
</dbReference>
<dbReference type="Pfam" id="PF13458">
    <property type="entry name" value="Peripla_BP_6"/>
    <property type="match status" value="1"/>
</dbReference>
<proteinExistence type="inferred from homology"/>
<feature type="signal peptide" evidence="3">
    <location>
        <begin position="1"/>
        <end position="20"/>
    </location>
</feature>
<reference evidence="6" key="2">
    <citation type="journal article" date="2019" name="MicrobiologyOpen">
        <title>High-quality draft genome sequence of Gaiella occulta isolated from a 150 meter deep mineral water borehole and comparison with the genome sequences of other deep-branching lineages of the phylum Actinobacteria.</title>
        <authorList>
            <person name="Severino R."/>
            <person name="Froufe H.J.C."/>
            <person name="Barroso C."/>
            <person name="Albuquerque L."/>
            <person name="Lobo-da-Cunha A."/>
            <person name="da Costa M.S."/>
            <person name="Egas C."/>
        </authorList>
    </citation>
    <scope>NUCLEOTIDE SEQUENCE [LARGE SCALE GENOMIC DNA]</scope>
    <source>
        <strain evidence="6">F2-233</strain>
    </source>
</reference>
<dbReference type="InterPro" id="IPR028081">
    <property type="entry name" value="Leu-bd"/>
</dbReference>
<evidence type="ECO:0000313" key="5">
    <source>
        <dbReference type="EMBL" id="RDI74420.1"/>
    </source>
</evidence>
<dbReference type="PANTHER" id="PTHR47151">
    <property type="entry name" value="LEU/ILE/VAL-BINDING ABC TRANSPORTER SUBUNIT"/>
    <property type="match status" value="1"/>
</dbReference>
<dbReference type="InterPro" id="IPR028082">
    <property type="entry name" value="Peripla_BP_I"/>
</dbReference>
<evidence type="ECO:0000313" key="6">
    <source>
        <dbReference type="Proteomes" id="UP000254134"/>
    </source>
</evidence>
<name>A0A7M2YXG5_9ACTN</name>
<dbReference type="EMBL" id="QQZY01000004">
    <property type="protein sequence ID" value="RDI74420.1"/>
    <property type="molecule type" value="Genomic_DNA"/>
</dbReference>
<accession>A0A7M2YXG5</accession>